<keyword evidence="5" id="KW-0496">Mitochondrion</keyword>
<gene>
    <name evidence="10" type="ORF">BDY17DRAFT_299354</name>
</gene>
<proteinExistence type="inferred from homology"/>
<dbReference type="GO" id="GO:0005762">
    <property type="term" value="C:mitochondrial large ribosomal subunit"/>
    <property type="evidence" value="ECO:0007669"/>
    <property type="project" value="TreeGrafter"/>
</dbReference>
<dbReference type="FunFam" id="3.90.79.10:FF:000018">
    <property type="entry name" value="39S ribosomal protein L46, mitochondrial"/>
    <property type="match status" value="1"/>
</dbReference>
<evidence type="ECO:0000256" key="6">
    <source>
        <dbReference type="ARBA" id="ARBA00023274"/>
    </source>
</evidence>
<feature type="domain" description="Large ribosomal subunit protein mL46 N-terminal" evidence="9">
    <location>
        <begin position="71"/>
        <end position="234"/>
    </location>
</feature>
<dbReference type="Pfam" id="PF11788">
    <property type="entry name" value="MRP-L46"/>
    <property type="match status" value="1"/>
</dbReference>
<evidence type="ECO:0000256" key="5">
    <source>
        <dbReference type="ARBA" id="ARBA00023128"/>
    </source>
</evidence>
<dbReference type="GeneID" id="54474889"/>
<sequence length="388" mass="43735">MNAGQRSIRRLANSNAIPSRDTICTSCLLRLSIQTRRHAATATAAAPQPDEPTLQPAPQPPMTNQGPQKAYRLLASAVLSRPPMLTRSLTPFEKAFYLYQKRLNERLVLPFTRYFYHKKGTVADKEWKAKQKTRKSAARDIGVYSGYGDEAWNDEVLVGDSTAEYETQVEALIADAEGRDTVFKEKVVGVEMEGDNKAEEINAEDGAEEEEGERKVVGKELVVERPLARVSEADEKGDTRSLSRKMDRVLYLLVQNKEGVWRFPEDRVYGRESLGQAAERLLVQSCGVNMNTWIVGSHPIGHHVAKFSAPVHARIPPNRLVRTSDTELERNELGEKVFFMKGRIMAGQVDLSGNEYGSQDFAWLAKEEIRERVGGQYWSHVKNMLTER</sequence>
<dbReference type="InterPro" id="IPR040008">
    <property type="entry name" value="Ribosomal_mL46"/>
</dbReference>
<dbReference type="CDD" id="cd04661">
    <property type="entry name" value="NUDIX_MRP_L46"/>
    <property type="match status" value="1"/>
</dbReference>
<dbReference type="InterPro" id="IPR033650">
    <property type="entry name" value="Ribosomal_mL46_NUDIX"/>
</dbReference>
<evidence type="ECO:0000256" key="3">
    <source>
        <dbReference type="ARBA" id="ARBA00022946"/>
    </source>
</evidence>
<comment type="subcellular location">
    <subcellularLocation>
        <location evidence="1">Mitochondrion</location>
    </subcellularLocation>
</comment>
<dbReference type="PANTHER" id="PTHR13124">
    <property type="entry name" value="39S RIBOSOMAL PROTEIN L46, MITOCHONDRIAL PRECURSOR-RELATED"/>
    <property type="match status" value="1"/>
</dbReference>
<evidence type="ECO:0000313" key="10">
    <source>
        <dbReference type="EMBL" id="KAF2481622.1"/>
    </source>
</evidence>
<dbReference type="PANTHER" id="PTHR13124:SF12">
    <property type="entry name" value="LARGE RIBOSOMAL SUBUNIT PROTEIN ML46"/>
    <property type="match status" value="1"/>
</dbReference>
<dbReference type="Gene3D" id="3.90.79.10">
    <property type="entry name" value="Nucleoside Triphosphate Pyrophosphohydrolase"/>
    <property type="match status" value="1"/>
</dbReference>
<dbReference type="AlphaFoldDB" id="A0A6A6PNN3"/>
<dbReference type="InterPro" id="IPR021757">
    <property type="entry name" value="Ribosomal_mL46_N"/>
</dbReference>
<evidence type="ECO:0000256" key="8">
    <source>
        <dbReference type="SAM" id="MobiDB-lite"/>
    </source>
</evidence>
<feature type="region of interest" description="Disordered" evidence="8">
    <location>
        <begin position="40"/>
        <end position="67"/>
    </location>
</feature>
<accession>A0A6A6PNN3</accession>
<protein>
    <recommendedName>
        <fullName evidence="7">Large ribosomal subunit protein mL46</fullName>
    </recommendedName>
</protein>
<dbReference type="OrthoDB" id="414075at2759"/>
<dbReference type="Proteomes" id="UP000799767">
    <property type="component" value="Unassembled WGS sequence"/>
</dbReference>
<keyword evidence="11" id="KW-1185">Reference proteome</keyword>
<evidence type="ECO:0000313" key="11">
    <source>
        <dbReference type="Proteomes" id="UP000799767"/>
    </source>
</evidence>
<organism evidence="10 11">
    <name type="scientific">Neohortaea acidophila</name>
    <dbReference type="NCBI Taxonomy" id="245834"/>
    <lineage>
        <taxon>Eukaryota</taxon>
        <taxon>Fungi</taxon>
        <taxon>Dikarya</taxon>
        <taxon>Ascomycota</taxon>
        <taxon>Pezizomycotina</taxon>
        <taxon>Dothideomycetes</taxon>
        <taxon>Dothideomycetidae</taxon>
        <taxon>Mycosphaerellales</taxon>
        <taxon>Teratosphaeriaceae</taxon>
        <taxon>Neohortaea</taxon>
    </lineage>
</organism>
<evidence type="ECO:0000256" key="7">
    <source>
        <dbReference type="ARBA" id="ARBA00035190"/>
    </source>
</evidence>
<dbReference type="EMBL" id="MU001637">
    <property type="protein sequence ID" value="KAF2481622.1"/>
    <property type="molecule type" value="Genomic_DNA"/>
</dbReference>
<keyword evidence="4" id="KW-0689">Ribosomal protein</keyword>
<comment type="similarity">
    <text evidence="2">Belongs to the mitochondrion-specific ribosomal protein mL46 family.</text>
</comment>
<keyword evidence="6" id="KW-0687">Ribonucleoprotein</keyword>
<dbReference type="GO" id="GO:0005743">
    <property type="term" value="C:mitochondrial inner membrane"/>
    <property type="evidence" value="ECO:0007669"/>
    <property type="project" value="UniProtKB-ARBA"/>
</dbReference>
<dbReference type="RefSeq" id="XP_033588192.1">
    <property type="nucleotide sequence ID" value="XM_033733887.1"/>
</dbReference>
<name>A0A6A6PNN3_9PEZI</name>
<reference evidence="10" key="1">
    <citation type="journal article" date="2020" name="Stud. Mycol.">
        <title>101 Dothideomycetes genomes: a test case for predicting lifestyles and emergence of pathogens.</title>
        <authorList>
            <person name="Haridas S."/>
            <person name="Albert R."/>
            <person name="Binder M."/>
            <person name="Bloem J."/>
            <person name="Labutti K."/>
            <person name="Salamov A."/>
            <person name="Andreopoulos B."/>
            <person name="Baker S."/>
            <person name="Barry K."/>
            <person name="Bills G."/>
            <person name="Bluhm B."/>
            <person name="Cannon C."/>
            <person name="Castanera R."/>
            <person name="Culley D."/>
            <person name="Daum C."/>
            <person name="Ezra D."/>
            <person name="Gonzalez J."/>
            <person name="Henrissat B."/>
            <person name="Kuo A."/>
            <person name="Liang C."/>
            <person name="Lipzen A."/>
            <person name="Lutzoni F."/>
            <person name="Magnuson J."/>
            <person name="Mondo S."/>
            <person name="Nolan M."/>
            <person name="Ohm R."/>
            <person name="Pangilinan J."/>
            <person name="Park H.-J."/>
            <person name="Ramirez L."/>
            <person name="Alfaro M."/>
            <person name="Sun H."/>
            <person name="Tritt A."/>
            <person name="Yoshinaga Y."/>
            <person name="Zwiers L.-H."/>
            <person name="Turgeon B."/>
            <person name="Goodwin S."/>
            <person name="Spatafora J."/>
            <person name="Crous P."/>
            <person name="Grigoriev I."/>
        </authorList>
    </citation>
    <scope>NUCLEOTIDE SEQUENCE</scope>
    <source>
        <strain evidence="10">CBS 113389</strain>
    </source>
</reference>
<evidence type="ECO:0000256" key="4">
    <source>
        <dbReference type="ARBA" id="ARBA00022980"/>
    </source>
</evidence>
<evidence type="ECO:0000256" key="2">
    <source>
        <dbReference type="ARBA" id="ARBA00009070"/>
    </source>
</evidence>
<keyword evidence="3" id="KW-0809">Transit peptide</keyword>
<evidence type="ECO:0000259" key="9">
    <source>
        <dbReference type="Pfam" id="PF11788"/>
    </source>
</evidence>
<dbReference type="GO" id="GO:0003735">
    <property type="term" value="F:structural constituent of ribosome"/>
    <property type="evidence" value="ECO:0007669"/>
    <property type="project" value="InterPro"/>
</dbReference>
<evidence type="ECO:0000256" key="1">
    <source>
        <dbReference type="ARBA" id="ARBA00004173"/>
    </source>
</evidence>